<evidence type="ECO:0000256" key="1">
    <source>
        <dbReference type="SAM" id="MobiDB-lite"/>
    </source>
</evidence>
<evidence type="ECO:0000313" key="3">
    <source>
        <dbReference type="Proteomes" id="UP001556367"/>
    </source>
</evidence>
<keyword evidence="3" id="KW-1185">Reference proteome</keyword>
<gene>
    <name evidence="2" type="ORF">HGRIS_001048</name>
</gene>
<name>A0ABR3JNP5_9AGAR</name>
<feature type="region of interest" description="Disordered" evidence="1">
    <location>
        <begin position="111"/>
        <end position="140"/>
    </location>
</feature>
<proteinExistence type="predicted"/>
<evidence type="ECO:0000313" key="2">
    <source>
        <dbReference type="EMBL" id="KAL0957234.1"/>
    </source>
</evidence>
<comment type="caution">
    <text evidence="2">The sequence shown here is derived from an EMBL/GenBank/DDBJ whole genome shotgun (WGS) entry which is preliminary data.</text>
</comment>
<feature type="compositionally biased region" description="Acidic residues" evidence="1">
    <location>
        <begin position="61"/>
        <end position="73"/>
    </location>
</feature>
<reference evidence="3" key="1">
    <citation type="submission" date="2024-06" db="EMBL/GenBank/DDBJ databases">
        <title>Multi-omics analyses provide insights into the biosynthesis of the anticancer antibiotic pleurotin in Hohenbuehelia grisea.</title>
        <authorList>
            <person name="Weaver J.A."/>
            <person name="Alberti F."/>
        </authorList>
    </citation>
    <scope>NUCLEOTIDE SEQUENCE [LARGE SCALE GENOMIC DNA]</scope>
    <source>
        <strain evidence="3">T-177</strain>
    </source>
</reference>
<dbReference type="EMBL" id="JASNQZ010000005">
    <property type="protein sequence ID" value="KAL0957234.1"/>
    <property type="molecule type" value="Genomic_DNA"/>
</dbReference>
<sequence length="211" mass="23052">MSVITGPVVQEPSPYRSQCRPLCGYAGILPPDAEDDTEDTDFVYVDSDEGPDPPALLTCSDSDDKEDNNDNNEDFFNISPEETADILPSKSLPDASVKVNARLRQATIKCKQTKESARNPDAAQPANKRTRPSADPDIKVSASTTATTATTAAIKLLNADGQVGNPGVAGDNVTENIRWGFYSDPPEVRLYMTQTRDKLREKKRTLQHSPR</sequence>
<accession>A0ABR3JNP5</accession>
<dbReference type="Proteomes" id="UP001556367">
    <property type="component" value="Unassembled WGS sequence"/>
</dbReference>
<feature type="region of interest" description="Disordered" evidence="1">
    <location>
        <begin position="45"/>
        <end position="92"/>
    </location>
</feature>
<organism evidence="2 3">
    <name type="scientific">Hohenbuehelia grisea</name>
    <dbReference type="NCBI Taxonomy" id="104357"/>
    <lineage>
        <taxon>Eukaryota</taxon>
        <taxon>Fungi</taxon>
        <taxon>Dikarya</taxon>
        <taxon>Basidiomycota</taxon>
        <taxon>Agaricomycotina</taxon>
        <taxon>Agaricomycetes</taxon>
        <taxon>Agaricomycetidae</taxon>
        <taxon>Agaricales</taxon>
        <taxon>Pleurotineae</taxon>
        <taxon>Pleurotaceae</taxon>
        <taxon>Hohenbuehelia</taxon>
    </lineage>
</organism>
<protein>
    <submittedName>
        <fullName evidence="2">Uncharacterized protein</fullName>
    </submittedName>
</protein>